<gene>
    <name evidence="7" type="primary">kstD_2</name>
    <name evidence="7" type="ORF">DSM104329_05407</name>
</gene>
<evidence type="ECO:0000313" key="8">
    <source>
        <dbReference type="Proteomes" id="UP001162834"/>
    </source>
</evidence>
<dbReference type="EC" id="1.3.99.4" evidence="7"/>
<dbReference type="InterPro" id="IPR050315">
    <property type="entry name" value="FAD-oxidoreductase_2"/>
</dbReference>
<dbReference type="PANTHER" id="PTHR43400:SF10">
    <property type="entry name" value="3-OXOSTEROID 1-DEHYDROGENASE"/>
    <property type="match status" value="1"/>
</dbReference>
<evidence type="ECO:0000256" key="3">
    <source>
        <dbReference type="ARBA" id="ARBA00022827"/>
    </source>
</evidence>
<dbReference type="Proteomes" id="UP001162834">
    <property type="component" value="Chromosome"/>
</dbReference>
<dbReference type="Gene3D" id="3.50.50.60">
    <property type="entry name" value="FAD/NAD(P)-binding domain"/>
    <property type="match status" value="2"/>
</dbReference>
<protein>
    <submittedName>
        <fullName evidence="7">3-oxosteroid 1-dehydrogenase</fullName>
        <ecNumber evidence="7">1.3.99.4</ecNumber>
    </submittedName>
</protein>
<dbReference type="InterPro" id="IPR003953">
    <property type="entry name" value="FAD-dep_OxRdtase_2_FAD-bd"/>
</dbReference>
<dbReference type="GO" id="GO:0047571">
    <property type="term" value="F:3-oxosteroid 1-dehydrogenase activity"/>
    <property type="evidence" value="ECO:0007669"/>
    <property type="project" value="UniProtKB-EC"/>
</dbReference>
<feature type="region of interest" description="Disordered" evidence="5">
    <location>
        <begin position="1"/>
        <end position="27"/>
    </location>
</feature>
<evidence type="ECO:0000256" key="2">
    <source>
        <dbReference type="ARBA" id="ARBA00022630"/>
    </source>
</evidence>
<dbReference type="InterPro" id="IPR027477">
    <property type="entry name" value="Succ_DH/fumarate_Rdtase_cat_sf"/>
</dbReference>
<dbReference type="SUPFAM" id="SSF51905">
    <property type="entry name" value="FAD/NAD(P)-binding domain"/>
    <property type="match status" value="1"/>
</dbReference>
<feature type="domain" description="FAD-dependent oxidoreductase 2 FAD-binding" evidence="6">
    <location>
        <begin position="39"/>
        <end position="548"/>
    </location>
</feature>
<evidence type="ECO:0000259" key="6">
    <source>
        <dbReference type="Pfam" id="PF00890"/>
    </source>
</evidence>
<sequence>MSENGHSQPFRIRAAKHEPVAPRDSALPSRDLQFDVETDVVVVGGGCAGLASALFTSWLGNDVILLEKAPEVGGTTIKSAFIYWVPNNGFLQEQGLEDREEDFLRYVARISRPEKYDPDHPTLGQSELEYSLYKGIYESAWPAAKLLSDRGALPARHAPHWTDYWANLEEDKVANARHLTPDGVNEDETDGGQIAIRGMTKAANEAGVDIRTGHRVQRLIATDDNEVVGVVATTVDGETLRVGARKAVLFGTGGFTHDKELRDNFLAVPAIGGCAARSNEGDFVRIGSAIGAELGNMQYAWRCAVNVQWVAEKDPHMSGTFAVAGDSMILVNYKGERGFNEKLPYNELIQRMYDWDPLNCEFPNRVMVQIWDQYSQDNSAKEFYGNSIVPDDSDQSHIIRGETLEELVTNVRERLARFRETTGPVELVDDFLPRLEQTISRWNEMADNGVDEDFHRGEREVELTVFGGPLSEEAQARKNPVMRPFDAQGPYYASLLSGGTLDTKGGPRINASAQVVDHAGQPIRGLYGVGNCVASAAARAYWAGGGTLGPMIAIAYRAAQAISEEPSRSIAPAKPAVA</sequence>
<dbReference type="Pfam" id="PF00890">
    <property type="entry name" value="FAD_binding_2"/>
    <property type="match status" value="1"/>
</dbReference>
<keyword evidence="2" id="KW-0285">Flavoprotein</keyword>
<dbReference type="GO" id="GO:0008202">
    <property type="term" value="P:steroid metabolic process"/>
    <property type="evidence" value="ECO:0007669"/>
    <property type="project" value="UniProtKB-ARBA"/>
</dbReference>
<evidence type="ECO:0000256" key="1">
    <source>
        <dbReference type="ARBA" id="ARBA00001974"/>
    </source>
</evidence>
<accession>A0A9E6Y2S1</accession>
<keyword evidence="3" id="KW-0274">FAD</keyword>
<evidence type="ECO:0000313" key="7">
    <source>
        <dbReference type="EMBL" id="UGS38975.1"/>
    </source>
</evidence>
<dbReference type="InterPro" id="IPR036188">
    <property type="entry name" value="FAD/NAD-bd_sf"/>
</dbReference>
<proteinExistence type="predicted"/>
<evidence type="ECO:0000256" key="4">
    <source>
        <dbReference type="ARBA" id="ARBA00023002"/>
    </source>
</evidence>
<dbReference type="PANTHER" id="PTHR43400">
    <property type="entry name" value="FUMARATE REDUCTASE"/>
    <property type="match status" value="1"/>
</dbReference>
<evidence type="ECO:0000256" key="5">
    <source>
        <dbReference type="SAM" id="MobiDB-lite"/>
    </source>
</evidence>
<reference evidence="7" key="1">
    <citation type="journal article" date="2022" name="Int. J. Syst. Evol. Microbiol.">
        <title>Pseudomonas aegrilactucae sp. nov. and Pseudomonas morbosilactucae sp. nov., pathogens causing bacterial rot of lettuce in Japan.</title>
        <authorList>
            <person name="Sawada H."/>
            <person name="Fujikawa T."/>
            <person name="Satou M."/>
        </authorList>
    </citation>
    <scope>NUCLEOTIDE SEQUENCE</scope>
    <source>
        <strain evidence="7">0166_1</strain>
    </source>
</reference>
<dbReference type="KEGG" id="sbae:DSM104329_05407"/>
<name>A0A9E6Y2S1_9ACTN</name>
<dbReference type="AlphaFoldDB" id="A0A9E6Y2S1"/>
<keyword evidence="8" id="KW-1185">Reference proteome</keyword>
<comment type="cofactor">
    <cofactor evidence="1">
        <name>FAD</name>
        <dbReference type="ChEBI" id="CHEBI:57692"/>
    </cofactor>
</comment>
<dbReference type="RefSeq" id="WP_259312986.1">
    <property type="nucleotide sequence ID" value="NZ_CP087164.1"/>
</dbReference>
<keyword evidence="4 7" id="KW-0560">Oxidoreductase</keyword>
<dbReference type="EMBL" id="CP087164">
    <property type="protein sequence ID" value="UGS38975.1"/>
    <property type="molecule type" value="Genomic_DNA"/>
</dbReference>
<dbReference type="Gene3D" id="3.90.700.10">
    <property type="entry name" value="Succinate dehydrogenase/fumarate reductase flavoprotein, catalytic domain"/>
    <property type="match status" value="1"/>
</dbReference>
<dbReference type="SUPFAM" id="SSF56425">
    <property type="entry name" value="Succinate dehydrogenase/fumarate reductase flavoprotein, catalytic domain"/>
    <property type="match status" value="1"/>
</dbReference>
<organism evidence="7 8">
    <name type="scientific">Capillimicrobium parvum</name>
    <dbReference type="NCBI Taxonomy" id="2884022"/>
    <lineage>
        <taxon>Bacteria</taxon>
        <taxon>Bacillati</taxon>
        <taxon>Actinomycetota</taxon>
        <taxon>Thermoleophilia</taxon>
        <taxon>Solirubrobacterales</taxon>
        <taxon>Capillimicrobiaceae</taxon>
        <taxon>Capillimicrobium</taxon>
    </lineage>
</organism>